<gene>
    <name evidence="1" type="ORF">J5W02_04565</name>
</gene>
<keyword evidence="2" id="KW-1185">Reference proteome</keyword>
<dbReference type="Gene3D" id="3.60.40.10">
    <property type="entry name" value="PPM-type phosphatase domain"/>
    <property type="match status" value="1"/>
</dbReference>
<proteinExistence type="predicted"/>
<dbReference type="Proteomes" id="UP000719942">
    <property type="component" value="Unassembled WGS sequence"/>
</dbReference>
<accession>A0ABS7DLC1</accession>
<evidence type="ECO:0000313" key="2">
    <source>
        <dbReference type="Proteomes" id="UP000719942"/>
    </source>
</evidence>
<dbReference type="InterPro" id="IPR036457">
    <property type="entry name" value="PPM-type-like_dom_sf"/>
</dbReference>
<dbReference type="RefSeq" id="WP_219964504.1">
    <property type="nucleotide sequence ID" value="NZ_JAGFNZ010000002.1"/>
</dbReference>
<sequence length="241" mass="26066">MKNIVKIDTYSACIPQFQEEFCKDRMKIIRNELGVTAILAGGENGGARANLLTSFAVRMMETMGGGGVSVAHIANMLVESQPSGRQAENGNNIGFTLILARFDGHIYVEQFGTPDVIFLRRGKPVTIKTAGRVLQGKTIRSTELTAKQADTVIAVGSGMLNAGADRNLKDGWSLRNIQTYMENAYHPGMSAEEPVRLLLAAGESLSFGRPKSDLSALAFRIEPSASLRRRGAPDVARQVVL</sequence>
<name>A0ABS7DLC1_9FIRM</name>
<protein>
    <submittedName>
        <fullName evidence="1">Uncharacterized protein</fullName>
    </submittedName>
</protein>
<organism evidence="1 2">
    <name type="scientific">Caproiciproducens faecalis</name>
    <dbReference type="NCBI Taxonomy" id="2820301"/>
    <lineage>
        <taxon>Bacteria</taxon>
        <taxon>Bacillati</taxon>
        <taxon>Bacillota</taxon>
        <taxon>Clostridia</taxon>
        <taxon>Eubacteriales</taxon>
        <taxon>Acutalibacteraceae</taxon>
        <taxon>Caproiciproducens</taxon>
    </lineage>
</organism>
<evidence type="ECO:0000313" key="1">
    <source>
        <dbReference type="EMBL" id="MBW7572077.1"/>
    </source>
</evidence>
<reference evidence="1 2" key="1">
    <citation type="submission" date="2021-03" db="EMBL/GenBank/DDBJ databases">
        <title>Caproiciproducens sp. nov. isolated from feces of cow.</title>
        <authorList>
            <person name="Choi J.-Y."/>
        </authorList>
    </citation>
    <scope>NUCLEOTIDE SEQUENCE [LARGE SCALE GENOMIC DNA]</scope>
    <source>
        <strain evidence="1 2">AGMB10547</strain>
    </source>
</reference>
<comment type="caution">
    <text evidence="1">The sequence shown here is derived from an EMBL/GenBank/DDBJ whole genome shotgun (WGS) entry which is preliminary data.</text>
</comment>
<dbReference type="EMBL" id="JAGFNZ010000002">
    <property type="protein sequence ID" value="MBW7572077.1"/>
    <property type="molecule type" value="Genomic_DNA"/>
</dbReference>